<protein>
    <submittedName>
        <fullName evidence="1">Uncharacterized protein</fullName>
    </submittedName>
</protein>
<reference evidence="1" key="2">
    <citation type="submission" date="2025-03" db="EMBL/GenBank/DDBJ databases">
        <authorList>
            <consortium name="ELIXIR-Norway"/>
            <consortium name="Elixir Norway"/>
        </authorList>
    </citation>
    <scope>NUCLEOTIDE SEQUENCE</scope>
</reference>
<reference evidence="1" key="1">
    <citation type="submission" date="2023-05" db="EMBL/GenBank/DDBJ databases">
        <authorList>
            <consortium name="ELIXIR-Norway"/>
        </authorList>
    </citation>
    <scope>NUCLEOTIDE SEQUENCE</scope>
</reference>
<dbReference type="Proteomes" id="UP001162501">
    <property type="component" value="Chromosome 20"/>
</dbReference>
<name>A0AC59YWP0_RANTA</name>
<evidence type="ECO:0000313" key="2">
    <source>
        <dbReference type="Proteomes" id="UP001162501"/>
    </source>
</evidence>
<organism evidence="1 2">
    <name type="scientific">Rangifer tarandus platyrhynchus</name>
    <name type="common">Svalbard reindeer</name>
    <dbReference type="NCBI Taxonomy" id="3082113"/>
    <lineage>
        <taxon>Eukaryota</taxon>
        <taxon>Metazoa</taxon>
        <taxon>Chordata</taxon>
        <taxon>Craniata</taxon>
        <taxon>Vertebrata</taxon>
        <taxon>Euteleostomi</taxon>
        <taxon>Mammalia</taxon>
        <taxon>Eutheria</taxon>
        <taxon>Laurasiatheria</taxon>
        <taxon>Artiodactyla</taxon>
        <taxon>Ruminantia</taxon>
        <taxon>Pecora</taxon>
        <taxon>Cervidae</taxon>
        <taxon>Odocoileinae</taxon>
        <taxon>Rangifer</taxon>
    </lineage>
</organism>
<dbReference type="EMBL" id="OX596104">
    <property type="protein sequence ID" value="CAN0040036.1"/>
    <property type="molecule type" value="Genomic_DNA"/>
</dbReference>
<evidence type="ECO:0000313" key="1">
    <source>
        <dbReference type="EMBL" id="CAN0040036.1"/>
    </source>
</evidence>
<proteinExistence type="predicted"/>
<accession>A0AC59YWP0</accession>
<gene>
    <name evidence="1" type="ORF">MRATA1EN22A_LOCUS11146</name>
</gene>
<sequence>MVIVPVWPKIFVLVESSLGETCYVLGLSTDCVVAFCKAYGANVAITRLDQRQSGQLRDYISQDAQWRERLRDRPEPRGSDYGSPGNGGGTLARDWMLTPPAWGGAGLGARPRLRSNGALAGFYFQPSGRARRFALPPAFSRGPALLCSGSCESAGPGFGGPGGRGVPGGAVRRRERAGRAARG</sequence>